<sequence length="139" mass="14919">MPPEPDSISGNLATTQPAPEVHPDDLNHYLEQARIGLELMNKAGATGDAVEFKAQALHLAEHFESLDHALRTGAELPTDWRVDSSPEGPKTLDRIEAEIDLIPGGAPFTADEENLLVSAIKMVRTSMSQRLPGSQGGKA</sequence>
<gene>
    <name evidence="2" type="ORF">KL859_33380</name>
</gene>
<keyword evidence="3" id="KW-1185">Reference proteome</keyword>
<comment type="caution">
    <text evidence="2">The sequence shown here is derived from an EMBL/GenBank/DDBJ whole genome shotgun (WGS) entry which is preliminary data.</text>
</comment>
<dbReference type="RefSeq" id="WP_214311058.1">
    <property type="nucleotide sequence ID" value="NZ_JAHBOJ010000001.1"/>
</dbReference>
<proteinExistence type="predicted"/>
<evidence type="ECO:0000256" key="1">
    <source>
        <dbReference type="SAM" id="MobiDB-lite"/>
    </source>
</evidence>
<dbReference type="EMBL" id="JAHBOM010000056">
    <property type="protein sequence ID" value="MBU8827740.1"/>
    <property type="molecule type" value="Genomic_DNA"/>
</dbReference>
<feature type="region of interest" description="Disordered" evidence="1">
    <location>
        <begin position="1"/>
        <end position="24"/>
    </location>
</feature>
<name>A0ABS6I0L2_MYCGD</name>
<protein>
    <recommendedName>
        <fullName evidence="4">DUF1844 domain-containing protein</fullName>
    </recommendedName>
</protein>
<reference evidence="2 3" key="1">
    <citation type="submission" date="2021-05" db="EMBL/GenBank/DDBJ databases">
        <title>Draft Genome Sequences of Clinical Respiratory Isolates of Mycobacterium goodii Recovered in Ireland.</title>
        <authorList>
            <person name="Flanagan P.R."/>
            <person name="Mok S."/>
            <person name="Roycroft E."/>
            <person name="Rogers T.R."/>
            <person name="Fitzgibbon M."/>
        </authorList>
    </citation>
    <scope>NUCLEOTIDE SEQUENCE [LARGE SCALE GENOMIC DNA]</scope>
    <source>
        <strain evidence="2 3">14IE55</strain>
    </source>
</reference>
<accession>A0ABS6I0L2</accession>
<evidence type="ECO:0000313" key="3">
    <source>
        <dbReference type="Proteomes" id="UP000696413"/>
    </source>
</evidence>
<dbReference type="Proteomes" id="UP000696413">
    <property type="component" value="Unassembled WGS sequence"/>
</dbReference>
<organism evidence="2 3">
    <name type="scientific">Mycolicibacterium goodii</name>
    <name type="common">Mycobacterium goodii</name>
    <dbReference type="NCBI Taxonomy" id="134601"/>
    <lineage>
        <taxon>Bacteria</taxon>
        <taxon>Bacillati</taxon>
        <taxon>Actinomycetota</taxon>
        <taxon>Actinomycetes</taxon>
        <taxon>Mycobacteriales</taxon>
        <taxon>Mycobacteriaceae</taxon>
        <taxon>Mycolicibacterium</taxon>
    </lineage>
</organism>
<evidence type="ECO:0008006" key="4">
    <source>
        <dbReference type="Google" id="ProtNLM"/>
    </source>
</evidence>
<evidence type="ECO:0000313" key="2">
    <source>
        <dbReference type="EMBL" id="MBU8827740.1"/>
    </source>
</evidence>
<feature type="compositionally biased region" description="Polar residues" evidence="1">
    <location>
        <begin position="8"/>
        <end position="17"/>
    </location>
</feature>